<feature type="compositionally biased region" description="Basic and acidic residues" evidence="8">
    <location>
        <begin position="42"/>
        <end position="63"/>
    </location>
</feature>
<dbReference type="Pfam" id="PF03023">
    <property type="entry name" value="MurJ"/>
    <property type="match status" value="1"/>
</dbReference>
<sequence length="628" mass="66077">MTQPVADDPSGERPDGRARVFGGAADAPRRRRLPMAEEALDAVERAEPGTEPEPGLHTDHDPSDYGDLGTADRPGEAGNEIGGAAHAAPGNLMRSSAVMAAGTVVSRATGFIRTIVLAAALGTQLLGDAYQTANMVPFAVYDLLIGGLLASVFVPFLVKRKKVDSDGGTATEQRLFTVILAVLAVITLVSVAAAEPLIRVYAGDFTTPQHEAATLLARFLLGQIFFIGASGIAGAMLNSRNRFGAPMWAPVLNNLVIISVGTAFLLVTGSQNTPGSVTEAELTLLGLGTTLGQVLQAAVLVWALFAAGFRWRPRLDLRGSGLGEAVRTAAWMMLYVGVAQTGLLVTTNVATRAGVRAAQAGESAAGAGITAYQYASMLFQLPYAIIAVSVITALLPRMSAHVADGRKDLVRTDFSRGLRLSAVLIVPLSVAMVVFAVPFCVLIYANGSTSADDARAIGRILMVFAAMLIPFTLFQLQMRVYYALGDTRTPSLIALPAEAAHAALAITLLLTAPAQLVVVLLPIAYGLYYAVGSVLAWRGLRARMNGLDGRRILRTLMLLYAATVPSALFGWAMVRAVGVLPGTVFPSLLAMAVGGAVGALLFILVAKRLGVTEVTTFLEMVRSRLLRR</sequence>
<feature type="transmembrane region" description="Helical" evidence="9">
    <location>
        <begin position="417"/>
        <end position="444"/>
    </location>
</feature>
<keyword evidence="4" id="KW-0133">Cell shape</keyword>
<evidence type="ECO:0000256" key="4">
    <source>
        <dbReference type="ARBA" id="ARBA00022960"/>
    </source>
</evidence>
<organism evidence="10 11">
    <name type="scientific">Streptomonospora litoralis</name>
    <dbReference type="NCBI Taxonomy" id="2498135"/>
    <lineage>
        <taxon>Bacteria</taxon>
        <taxon>Bacillati</taxon>
        <taxon>Actinomycetota</taxon>
        <taxon>Actinomycetes</taxon>
        <taxon>Streptosporangiales</taxon>
        <taxon>Nocardiopsidaceae</taxon>
        <taxon>Streptomonospora</taxon>
    </lineage>
</organism>
<feature type="transmembrane region" description="Helical" evidence="9">
    <location>
        <begin position="516"/>
        <end position="537"/>
    </location>
</feature>
<dbReference type="InterPro" id="IPR004268">
    <property type="entry name" value="MurJ"/>
</dbReference>
<dbReference type="EMBL" id="CP036455">
    <property type="protein sequence ID" value="QBI56730.1"/>
    <property type="molecule type" value="Genomic_DNA"/>
</dbReference>
<evidence type="ECO:0000256" key="3">
    <source>
        <dbReference type="ARBA" id="ARBA00022692"/>
    </source>
</evidence>
<feature type="transmembrane region" description="Helical" evidence="9">
    <location>
        <begin position="218"/>
        <end position="239"/>
    </location>
</feature>
<evidence type="ECO:0000256" key="9">
    <source>
        <dbReference type="SAM" id="Phobius"/>
    </source>
</evidence>
<dbReference type="GO" id="GO:0008360">
    <property type="term" value="P:regulation of cell shape"/>
    <property type="evidence" value="ECO:0007669"/>
    <property type="project" value="UniProtKB-KW"/>
</dbReference>
<feature type="region of interest" description="Disordered" evidence="8">
    <location>
        <begin position="1"/>
        <end position="84"/>
    </location>
</feature>
<keyword evidence="6 9" id="KW-1133">Transmembrane helix</keyword>
<evidence type="ECO:0000256" key="5">
    <source>
        <dbReference type="ARBA" id="ARBA00022984"/>
    </source>
</evidence>
<reference evidence="10 11" key="1">
    <citation type="submission" date="2019-02" db="EMBL/GenBank/DDBJ databases">
        <authorList>
            <person name="Khodamoradi S."/>
            <person name="Hahnke R.L."/>
            <person name="Kaempfer P."/>
            <person name="Schumann P."/>
            <person name="Rohde M."/>
            <person name="Steinert M."/>
            <person name="Luzhetskyy A."/>
            <person name="Wink J."/>
            <person name="Ruckert C."/>
        </authorList>
    </citation>
    <scope>NUCLEOTIDE SEQUENCE [LARGE SCALE GENOMIC DNA]</scope>
    <source>
        <strain evidence="10 11">M2</strain>
    </source>
</reference>
<evidence type="ECO:0000313" key="11">
    <source>
        <dbReference type="Proteomes" id="UP000292235"/>
    </source>
</evidence>
<accession>A0A4P6Q8F5</accession>
<dbReference type="AlphaFoldDB" id="A0A4P6Q8F5"/>
<dbReference type="PANTHER" id="PTHR47019">
    <property type="entry name" value="LIPID II FLIPPASE MURJ"/>
    <property type="match status" value="1"/>
</dbReference>
<evidence type="ECO:0000256" key="7">
    <source>
        <dbReference type="ARBA" id="ARBA00023136"/>
    </source>
</evidence>
<comment type="subcellular location">
    <subcellularLocation>
        <location evidence="1">Cell membrane</location>
        <topology evidence="1">Multi-pass membrane protein</topology>
    </subcellularLocation>
</comment>
<evidence type="ECO:0000256" key="8">
    <source>
        <dbReference type="SAM" id="MobiDB-lite"/>
    </source>
</evidence>
<feature type="transmembrane region" description="Helical" evidence="9">
    <location>
        <begin position="138"/>
        <end position="158"/>
    </location>
</feature>
<feature type="transmembrane region" description="Helical" evidence="9">
    <location>
        <begin position="456"/>
        <end position="478"/>
    </location>
</feature>
<dbReference type="GO" id="GO:0015648">
    <property type="term" value="F:lipid-linked peptidoglycan transporter activity"/>
    <property type="evidence" value="ECO:0007669"/>
    <property type="project" value="TreeGrafter"/>
</dbReference>
<dbReference type="OrthoDB" id="9786339at2"/>
<feature type="transmembrane region" description="Helical" evidence="9">
    <location>
        <begin position="104"/>
        <end position="126"/>
    </location>
</feature>
<evidence type="ECO:0000313" key="10">
    <source>
        <dbReference type="EMBL" id="QBI56730.1"/>
    </source>
</evidence>
<dbReference type="GO" id="GO:0009252">
    <property type="term" value="P:peptidoglycan biosynthetic process"/>
    <property type="evidence" value="ECO:0007669"/>
    <property type="project" value="UniProtKB-KW"/>
</dbReference>
<feature type="transmembrane region" description="Helical" evidence="9">
    <location>
        <begin position="558"/>
        <end position="578"/>
    </location>
</feature>
<gene>
    <name evidence="10" type="primary">mviN2</name>
    <name evidence="10" type="ORF">EKD16_24945</name>
</gene>
<protein>
    <submittedName>
        <fullName evidence="10">Putative peptidoglycan biosynthesis protein MviN</fullName>
    </submittedName>
</protein>
<feature type="transmembrane region" description="Helical" evidence="9">
    <location>
        <begin position="290"/>
        <end position="309"/>
    </location>
</feature>
<dbReference type="CDD" id="cd13123">
    <property type="entry name" value="MATE_MurJ_like"/>
    <property type="match status" value="1"/>
</dbReference>
<evidence type="ECO:0000256" key="1">
    <source>
        <dbReference type="ARBA" id="ARBA00004651"/>
    </source>
</evidence>
<feature type="transmembrane region" description="Helical" evidence="9">
    <location>
        <begin position="178"/>
        <end position="198"/>
    </location>
</feature>
<keyword evidence="2" id="KW-1003">Cell membrane</keyword>
<dbReference type="GO" id="GO:0034204">
    <property type="term" value="P:lipid translocation"/>
    <property type="evidence" value="ECO:0007669"/>
    <property type="project" value="TreeGrafter"/>
</dbReference>
<keyword evidence="7 9" id="KW-0472">Membrane</keyword>
<keyword evidence="11" id="KW-1185">Reference proteome</keyword>
<dbReference type="InterPro" id="IPR051050">
    <property type="entry name" value="Lipid_II_flippase_MurJ/MviN"/>
</dbReference>
<evidence type="ECO:0000256" key="6">
    <source>
        <dbReference type="ARBA" id="ARBA00022989"/>
    </source>
</evidence>
<feature type="transmembrane region" description="Helical" evidence="9">
    <location>
        <begin position="251"/>
        <end position="270"/>
    </location>
</feature>
<feature type="transmembrane region" description="Helical" evidence="9">
    <location>
        <begin position="371"/>
        <end position="396"/>
    </location>
</feature>
<dbReference type="PRINTS" id="PR01806">
    <property type="entry name" value="VIRFACTRMVIN"/>
</dbReference>
<feature type="transmembrane region" description="Helical" evidence="9">
    <location>
        <begin position="584"/>
        <end position="606"/>
    </location>
</feature>
<keyword evidence="3 9" id="KW-0812">Transmembrane</keyword>
<dbReference type="KEGG" id="strr:EKD16_24945"/>
<proteinExistence type="predicted"/>
<keyword evidence="5" id="KW-0573">Peptidoglycan synthesis</keyword>
<dbReference type="GO" id="GO:0005886">
    <property type="term" value="C:plasma membrane"/>
    <property type="evidence" value="ECO:0007669"/>
    <property type="project" value="UniProtKB-SubCell"/>
</dbReference>
<dbReference type="NCBIfam" id="TIGR01695">
    <property type="entry name" value="murJ_mviN"/>
    <property type="match status" value="1"/>
</dbReference>
<evidence type="ECO:0000256" key="2">
    <source>
        <dbReference type="ARBA" id="ARBA00022475"/>
    </source>
</evidence>
<name>A0A4P6Q8F5_9ACTN</name>
<dbReference type="Proteomes" id="UP000292235">
    <property type="component" value="Chromosome"/>
</dbReference>
<dbReference type="PANTHER" id="PTHR47019:SF1">
    <property type="entry name" value="LIPID II FLIPPASE MURJ"/>
    <property type="match status" value="1"/>
</dbReference>